<dbReference type="InterPro" id="IPR028989">
    <property type="entry name" value="RimP_N"/>
</dbReference>
<sequence length="254" mass="27293">MSRLAETPAASADTAPLDEPRLCGETGVAARIAHIAEPVLAQLGYRLVRARILSQNGVILQIMAERPDGTMTIEDCEAASQALSPELDVEDAIADAYRLELSSPGIDRPLVRVSDFRRAIGQEAKIELTLPLASGRKRFRGDIIAVEGEGREAVATLERKDAPPDEEKTVRLPLRDLDEAKLMLTEALIRESLRAGKADAEQDQEQEEAGAAQERPRRGPGRFAAAAKQKAKPLVPAGIQAGLKKGGGPGRTRV</sequence>
<dbReference type="Pfam" id="PF17384">
    <property type="entry name" value="DUF150_C"/>
    <property type="match status" value="1"/>
</dbReference>
<dbReference type="Gene3D" id="3.30.300.70">
    <property type="entry name" value="RimP-like superfamily, N-terminal"/>
    <property type="match status" value="1"/>
</dbReference>
<protein>
    <recommendedName>
        <fullName evidence="3">Ribosome maturation factor RimP</fullName>
    </recommendedName>
</protein>
<dbReference type="PANTHER" id="PTHR33867">
    <property type="entry name" value="RIBOSOME MATURATION FACTOR RIMP"/>
    <property type="match status" value="1"/>
</dbReference>
<dbReference type="KEGG" id="mtw:CQW49_11140"/>
<name>A0A2D2D028_METT3</name>
<evidence type="ECO:0000259" key="5">
    <source>
        <dbReference type="Pfam" id="PF02576"/>
    </source>
</evidence>
<dbReference type="STRING" id="595536.GCA_000178815_02938"/>
<feature type="compositionally biased region" description="Gly residues" evidence="4">
    <location>
        <begin position="244"/>
        <end position="254"/>
    </location>
</feature>
<dbReference type="InterPro" id="IPR028998">
    <property type="entry name" value="RimP_C"/>
</dbReference>
<dbReference type="GO" id="GO:0005829">
    <property type="term" value="C:cytosol"/>
    <property type="evidence" value="ECO:0007669"/>
    <property type="project" value="TreeGrafter"/>
</dbReference>
<dbReference type="Pfam" id="PF02576">
    <property type="entry name" value="RimP_N"/>
    <property type="match status" value="1"/>
</dbReference>
<feature type="domain" description="Ribosome maturation factor RimP N-terminal" evidence="5">
    <location>
        <begin position="35"/>
        <end position="107"/>
    </location>
</feature>
<evidence type="ECO:0000313" key="7">
    <source>
        <dbReference type="EMBL" id="ATQ68373.1"/>
    </source>
</evidence>
<proteinExistence type="inferred from homology"/>
<dbReference type="SUPFAM" id="SSF75420">
    <property type="entry name" value="YhbC-like, N-terminal domain"/>
    <property type="match status" value="1"/>
</dbReference>
<dbReference type="InterPro" id="IPR035956">
    <property type="entry name" value="RimP_N_sf"/>
</dbReference>
<evidence type="ECO:0000256" key="2">
    <source>
        <dbReference type="ARBA" id="ARBA00022517"/>
    </source>
</evidence>
<keyword evidence="8" id="KW-1185">Reference proteome</keyword>
<dbReference type="RefSeq" id="WP_040566472.1">
    <property type="nucleotide sequence ID" value="NZ_ADVE02000001.1"/>
</dbReference>
<reference evidence="8" key="1">
    <citation type="submission" date="2017-10" db="EMBL/GenBank/DDBJ databases">
        <title>Completed PacBio SMRT sequence of Methylosinus trichosporium OB3b reveals presence of a third large plasmid.</title>
        <authorList>
            <person name="Charles T.C."/>
            <person name="Lynch M.D.J."/>
            <person name="Heil J.R."/>
            <person name="Cheng J."/>
        </authorList>
    </citation>
    <scope>NUCLEOTIDE SEQUENCE [LARGE SCALE GENOMIC DNA]</scope>
    <source>
        <strain evidence="8">OB3b</strain>
    </source>
</reference>
<comment type="subcellular location">
    <subcellularLocation>
        <location evidence="3">Cytoplasm</location>
    </subcellularLocation>
</comment>
<dbReference type="GO" id="GO:0000028">
    <property type="term" value="P:ribosomal small subunit assembly"/>
    <property type="evidence" value="ECO:0007669"/>
    <property type="project" value="TreeGrafter"/>
</dbReference>
<dbReference type="CDD" id="cd01734">
    <property type="entry name" value="YlxS_C"/>
    <property type="match status" value="1"/>
</dbReference>
<dbReference type="EMBL" id="CP023737">
    <property type="protein sequence ID" value="ATQ68373.1"/>
    <property type="molecule type" value="Genomic_DNA"/>
</dbReference>
<dbReference type="InterPro" id="IPR036847">
    <property type="entry name" value="RimP_C_sf"/>
</dbReference>
<keyword evidence="2 3" id="KW-0690">Ribosome biogenesis</keyword>
<organism evidence="7 8">
    <name type="scientific">Methylosinus trichosporium (strain ATCC 35070 / NCIMB 11131 / UNIQEM 75 / OB3b)</name>
    <dbReference type="NCBI Taxonomy" id="595536"/>
    <lineage>
        <taxon>Bacteria</taxon>
        <taxon>Pseudomonadati</taxon>
        <taxon>Pseudomonadota</taxon>
        <taxon>Alphaproteobacteria</taxon>
        <taxon>Hyphomicrobiales</taxon>
        <taxon>Methylocystaceae</taxon>
        <taxon>Methylosinus</taxon>
    </lineage>
</organism>
<evidence type="ECO:0000256" key="3">
    <source>
        <dbReference type="HAMAP-Rule" id="MF_01077"/>
    </source>
</evidence>
<evidence type="ECO:0000256" key="4">
    <source>
        <dbReference type="SAM" id="MobiDB-lite"/>
    </source>
</evidence>
<dbReference type="HAMAP" id="MF_01077">
    <property type="entry name" value="RimP"/>
    <property type="match status" value="1"/>
</dbReference>
<dbReference type="InterPro" id="IPR003728">
    <property type="entry name" value="Ribosome_maturation_RimP"/>
</dbReference>
<dbReference type="Proteomes" id="UP000230709">
    <property type="component" value="Chromosome"/>
</dbReference>
<feature type="domain" description="Ribosome maturation factor RimP C-terminal" evidence="6">
    <location>
        <begin position="110"/>
        <end position="184"/>
    </location>
</feature>
<dbReference type="PANTHER" id="PTHR33867:SF1">
    <property type="entry name" value="RIBOSOME MATURATION FACTOR RIMP"/>
    <property type="match status" value="1"/>
</dbReference>
<accession>A0A2D2D028</accession>
<dbReference type="NCBIfam" id="NF000932">
    <property type="entry name" value="PRK00092.2-5"/>
    <property type="match status" value="1"/>
</dbReference>
<gene>
    <name evidence="3" type="primary">rimP</name>
    <name evidence="7" type="ORF">CQW49_11140</name>
</gene>
<comment type="similarity">
    <text evidence="3">Belongs to the RimP family.</text>
</comment>
<evidence type="ECO:0000259" key="6">
    <source>
        <dbReference type="Pfam" id="PF17384"/>
    </source>
</evidence>
<evidence type="ECO:0000313" key="8">
    <source>
        <dbReference type="Proteomes" id="UP000230709"/>
    </source>
</evidence>
<evidence type="ECO:0000256" key="1">
    <source>
        <dbReference type="ARBA" id="ARBA00022490"/>
    </source>
</evidence>
<dbReference type="SUPFAM" id="SSF74942">
    <property type="entry name" value="YhbC-like, C-terminal domain"/>
    <property type="match status" value="1"/>
</dbReference>
<keyword evidence="1 3" id="KW-0963">Cytoplasm</keyword>
<feature type="region of interest" description="Disordered" evidence="4">
    <location>
        <begin position="195"/>
        <end position="254"/>
    </location>
</feature>
<dbReference type="GO" id="GO:0006412">
    <property type="term" value="P:translation"/>
    <property type="evidence" value="ECO:0007669"/>
    <property type="project" value="TreeGrafter"/>
</dbReference>
<dbReference type="AlphaFoldDB" id="A0A2D2D028"/>
<comment type="function">
    <text evidence="3">Required for maturation of 30S ribosomal subunits.</text>
</comment>